<proteinExistence type="predicted"/>
<evidence type="ECO:0000313" key="4">
    <source>
        <dbReference type="Proteomes" id="UP000317122"/>
    </source>
</evidence>
<dbReference type="Proteomes" id="UP000317122">
    <property type="component" value="Unassembled WGS sequence"/>
</dbReference>
<evidence type="ECO:0000256" key="2">
    <source>
        <dbReference type="SAM" id="MobiDB-lite"/>
    </source>
</evidence>
<protein>
    <submittedName>
        <fullName evidence="3">Uncharacterized protein</fullName>
    </submittedName>
</protein>
<dbReference type="AlphaFoldDB" id="A0A562NBY8"/>
<name>A0A562NBY8_9HYPH</name>
<evidence type="ECO:0000313" key="3">
    <source>
        <dbReference type="EMBL" id="TWI29613.1"/>
    </source>
</evidence>
<comment type="caution">
    <text evidence="3">The sequence shown here is derived from an EMBL/GenBank/DDBJ whole genome shotgun (WGS) entry which is preliminary data.</text>
</comment>
<reference evidence="3 4" key="1">
    <citation type="journal article" date="2015" name="Stand. Genomic Sci.">
        <title>Genomic Encyclopedia of Bacterial and Archaeal Type Strains, Phase III: the genomes of soil and plant-associated and newly described type strains.</title>
        <authorList>
            <person name="Whitman W.B."/>
            <person name="Woyke T."/>
            <person name="Klenk H.P."/>
            <person name="Zhou Y."/>
            <person name="Lilburn T.G."/>
            <person name="Beck B.J."/>
            <person name="De Vos P."/>
            <person name="Vandamme P."/>
            <person name="Eisen J.A."/>
            <person name="Garrity G."/>
            <person name="Hugenholtz P."/>
            <person name="Kyrpides N.C."/>
        </authorList>
    </citation>
    <scope>NUCLEOTIDE SEQUENCE [LARGE SCALE GENOMIC DNA]</scope>
    <source>
        <strain evidence="3 4">CGMCC 1.2546</strain>
    </source>
</reference>
<keyword evidence="1" id="KW-0175">Coiled coil</keyword>
<dbReference type="RefSeq" id="WP_145720988.1">
    <property type="nucleotide sequence ID" value="NZ_BSPF01000010.1"/>
</dbReference>
<accession>A0A562NBY8</accession>
<dbReference type="OrthoDB" id="9853099at2"/>
<keyword evidence="4" id="KW-1185">Reference proteome</keyword>
<organism evidence="3 4">
    <name type="scientific">Mesorhizobium tianshanense</name>
    <dbReference type="NCBI Taxonomy" id="39844"/>
    <lineage>
        <taxon>Bacteria</taxon>
        <taxon>Pseudomonadati</taxon>
        <taxon>Pseudomonadota</taxon>
        <taxon>Alphaproteobacteria</taxon>
        <taxon>Hyphomicrobiales</taxon>
        <taxon>Phyllobacteriaceae</taxon>
        <taxon>Mesorhizobium</taxon>
    </lineage>
</organism>
<sequence>MDTPKRPRGRPRKPDAQTPAERQRAYRARLAAAGKAPPVRHIGDVAFDPETQIVVERAFFEEQRHTLHNALLKIERLDEDRARLDRRNVYLEGELKRLEQLHTISLKEIVVLKQSLAVKK</sequence>
<dbReference type="EMBL" id="VLKT01000035">
    <property type="protein sequence ID" value="TWI29613.1"/>
    <property type="molecule type" value="Genomic_DNA"/>
</dbReference>
<feature type="coiled-coil region" evidence="1">
    <location>
        <begin position="67"/>
        <end position="101"/>
    </location>
</feature>
<feature type="region of interest" description="Disordered" evidence="2">
    <location>
        <begin position="1"/>
        <end position="24"/>
    </location>
</feature>
<gene>
    <name evidence="3" type="ORF">IQ26_05035</name>
</gene>
<feature type="compositionally biased region" description="Basic residues" evidence="2">
    <location>
        <begin position="1"/>
        <end position="11"/>
    </location>
</feature>
<evidence type="ECO:0000256" key="1">
    <source>
        <dbReference type="SAM" id="Coils"/>
    </source>
</evidence>